<dbReference type="GO" id="GO:0016757">
    <property type="term" value="F:glycosyltransferase activity"/>
    <property type="evidence" value="ECO:0007669"/>
    <property type="project" value="InterPro"/>
</dbReference>
<dbReference type="KEGG" id="spha:D3Y57_15840"/>
<dbReference type="Proteomes" id="UP000276254">
    <property type="component" value="Chromosome"/>
</dbReference>
<dbReference type="InterPro" id="IPR001296">
    <property type="entry name" value="Glyco_trans_1"/>
</dbReference>
<dbReference type="CDD" id="cd03809">
    <property type="entry name" value="GT4_MtfB-like"/>
    <property type="match status" value="1"/>
</dbReference>
<evidence type="ECO:0000259" key="1">
    <source>
        <dbReference type="Pfam" id="PF00534"/>
    </source>
</evidence>
<gene>
    <name evidence="2" type="ORF">D3Y57_15840</name>
</gene>
<dbReference type="Pfam" id="PF00534">
    <property type="entry name" value="Glycos_transf_1"/>
    <property type="match status" value="1"/>
</dbReference>
<keyword evidence="3" id="KW-1185">Reference proteome</keyword>
<name>A0A494TCC6_SPHPE</name>
<organism evidence="2 3">
    <name type="scientific">Sphingomonas paeninsulae</name>
    <dbReference type="NCBI Taxonomy" id="2319844"/>
    <lineage>
        <taxon>Bacteria</taxon>
        <taxon>Pseudomonadati</taxon>
        <taxon>Pseudomonadota</taxon>
        <taxon>Alphaproteobacteria</taxon>
        <taxon>Sphingomonadales</taxon>
        <taxon>Sphingomonadaceae</taxon>
        <taxon>Sphingomonas</taxon>
    </lineage>
</organism>
<dbReference type="SUPFAM" id="SSF53756">
    <property type="entry name" value="UDP-Glycosyltransferase/glycogen phosphorylase"/>
    <property type="match status" value="1"/>
</dbReference>
<keyword evidence="2" id="KW-0808">Transferase</keyword>
<accession>A0A494TCC6</accession>
<feature type="domain" description="Glycosyl transferase family 1" evidence="1">
    <location>
        <begin position="199"/>
        <end position="350"/>
    </location>
</feature>
<reference evidence="2 3" key="1">
    <citation type="submission" date="2018-09" db="EMBL/GenBank/DDBJ databases">
        <title>Sphingomonas peninsula sp. nov., isolated from fildes peninsula, Antarctic soil.</title>
        <authorList>
            <person name="Yingchao G."/>
        </authorList>
    </citation>
    <scope>NUCLEOTIDE SEQUENCE [LARGE SCALE GENOMIC DNA]</scope>
    <source>
        <strain evidence="2 3">YZ-8</strain>
    </source>
</reference>
<dbReference type="AlphaFoldDB" id="A0A494TCC6"/>
<dbReference type="PANTHER" id="PTHR46401:SF9">
    <property type="entry name" value="MANNOSYLTRANSFERASE A"/>
    <property type="match status" value="1"/>
</dbReference>
<dbReference type="Gene3D" id="3.40.50.2000">
    <property type="entry name" value="Glycogen Phosphorylase B"/>
    <property type="match status" value="1"/>
</dbReference>
<proteinExistence type="predicted"/>
<evidence type="ECO:0000313" key="2">
    <source>
        <dbReference type="EMBL" id="AYJ87129.1"/>
    </source>
</evidence>
<dbReference type="OrthoDB" id="9790710at2"/>
<dbReference type="EMBL" id="CP032829">
    <property type="protein sequence ID" value="AYJ87129.1"/>
    <property type="molecule type" value="Genomic_DNA"/>
</dbReference>
<evidence type="ECO:0000313" key="3">
    <source>
        <dbReference type="Proteomes" id="UP000276254"/>
    </source>
</evidence>
<protein>
    <submittedName>
        <fullName evidence="2">Glycosyltransferase family 1 protein</fullName>
    </submittedName>
</protein>
<sequence>MTKTTDRPVLLDVSRSIWRAWSGRHPTGIDRVCLSYVRHYRTQAQAVVQYKGFRRILSSPASSALFDVLLDDRPDFRKRVASWSVYHLPGILPRRMGNMRPYLNVGHTGLDDPGFRRWLDWCGVSPIYMVHDLIPISHPEYARQGEAEKHVQRIKTVLETATGIIGNSTTTLNKLTDWGSSRQLPSPPQRAIWLGTTVLKAKSQSPAGDPYFVVLGTIEGRKNHLLLLNLWLNWIESGRMPVARLYIVGQRGWSAEKALAMLDQCDALRSYVVELNHCSDAALADLIGNARALVFPSLAEGYGMPLAEAMMACVPVIASDLPVFREIAGELPTYCDPLDSKSWEEAILSFTPRHSEPRARQCAALTHYKGPTWADHFQQVDGWLEELDLI</sequence>
<dbReference type="PANTHER" id="PTHR46401">
    <property type="entry name" value="GLYCOSYLTRANSFERASE WBBK-RELATED"/>
    <property type="match status" value="1"/>
</dbReference>